<evidence type="ECO:0000256" key="11">
    <source>
        <dbReference type="PROSITE-ProRule" id="PRU00042"/>
    </source>
</evidence>
<organism evidence="14 15">
    <name type="scientific">Pelobates cultripes</name>
    <name type="common">Western spadefoot toad</name>
    <dbReference type="NCBI Taxonomy" id="61616"/>
    <lineage>
        <taxon>Eukaryota</taxon>
        <taxon>Metazoa</taxon>
        <taxon>Chordata</taxon>
        <taxon>Craniata</taxon>
        <taxon>Vertebrata</taxon>
        <taxon>Euteleostomi</taxon>
        <taxon>Amphibia</taxon>
        <taxon>Batrachia</taxon>
        <taxon>Anura</taxon>
        <taxon>Pelobatoidea</taxon>
        <taxon>Pelobatidae</taxon>
        <taxon>Pelobates</taxon>
    </lineage>
</organism>
<keyword evidence="15" id="KW-1185">Reference proteome</keyword>
<evidence type="ECO:0000256" key="2">
    <source>
        <dbReference type="ARBA" id="ARBA00006991"/>
    </source>
</evidence>
<keyword evidence="9" id="KW-0804">Transcription</keyword>
<evidence type="ECO:0000256" key="7">
    <source>
        <dbReference type="ARBA" id="ARBA00023015"/>
    </source>
</evidence>
<evidence type="ECO:0000256" key="3">
    <source>
        <dbReference type="ARBA" id="ARBA00022723"/>
    </source>
</evidence>
<dbReference type="GO" id="GO:0000978">
    <property type="term" value="F:RNA polymerase II cis-regulatory region sequence-specific DNA binding"/>
    <property type="evidence" value="ECO:0007669"/>
    <property type="project" value="TreeGrafter"/>
</dbReference>
<reference evidence="14" key="1">
    <citation type="submission" date="2022-03" db="EMBL/GenBank/DDBJ databases">
        <authorList>
            <person name="Alioto T."/>
            <person name="Alioto T."/>
            <person name="Gomez Garrido J."/>
        </authorList>
    </citation>
    <scope>NUCLEOTIDE SEQUENCE</scope>
</reference>
<feature type="region of interest" description="Disordered" evidence="12">
    <location>
        <begin position="447"/>
        <end position="466"/>
    </location>
</feature>
<dbReference type="PROSITE" id="PS50157">
    <property type="entry name" value="ZINC_FINGER_C2H2_2"/>
    <property type="match status" value="3"/>
</dbReference>
<feature type="region of interest" description="Disordered" evidence="12">
    <location>
        <begin position="341"/>
        <end position="369"/>
    </location>
</feature>
<feature type="domain" description="C2H2-type" evidence="13">
    <location>
        <begin position="396"/>
        <end position="423"/>
    </location>
</feature>
<dbReference type="InterPro" id="IPR051967">
    <property type="entry name" value="Krueppel_C2H2-ZF"/>
</dbReference>
<evidence type="ECO:0000313" key="14">
    <source>
        <dbReference type="EMBL" id="CAH2321785.1"/>
    </source>
</evidence>
<keyword evidence="10" id="KW-0539">Nucleus</keyword>
<evidence type="ECO:0000256" key="12">
    <source>
        <dbReference type="SAM" id="MobiDB-lite"/>
    </source>
</evidence>
<accession>A0AAD1T917</accession>
<proteinExistence type="inferred from homology"/>
<feature type="domain" description="C2H2-type" evidence="13">
    <location>
        <begin position="74"/>
        <end position="101"/>
    </location>
</feature>
<feature type="region of interest" description="Disordered" evidence="12">
    <location>
        <begin position="714"/>
        <end position="735"/>
    </location>
</feature>
<keyword evidence="5 11" id="KW-0863">Zinc-finger</keyword>
<dbReference type="InterPro" id="IPR036236">
    <property type="entry name" value="Znf_C2H2_sf"/>
</dbReference>
<feature type="region of interest" description="Disordered" evidence="12">
    <location>
        <begin position="266"/>
        <end position="292"/>
    </location>
</feature>
<evidence type="ECO:0000256" key="5">
    <source>
        <dbReference type="ARBA" id="ARBA00022771"/>
    </source>
</evidence>
<dbReference type="InterPro" id="IPR013087">
    <property type="entry name" value="Znf_C2H2_type"/>
</dbReference>
<evidence type="ECO:0000256" key="4">
    <source>
        <dbReference type="ARBA" id="ARBA00022737"/>
    </source>
</evidence>
<dbReference type="PANTHER" id="PTHR45925">
    <property type="entry name" value="ZINC FINGER PROTEIN"/>
    <property type="match status" value="1"/>
</dbReference>
<evidence type="ECO:0000259" key="13">
    <source>
        <dbReference type="PROSITE" id="PS50157"/>
    </source>
</evidence>
<evidence type="ECO:0000256" key="6">
    <source>
        <dbReference type="ARBA" id="ARBA00022833"/>
    </source>
</evidence>
<dbReference type="FunFam" id="3.30.160.60:FF:000075">
    <property type="entry name" value="Putative zinc finger protein 536"/>
    <property type="match status" value="1"/>
</dbReference>
<dbReference type="EMBL" id="OW240922">
    <property type="protein sequence ID" value="CAH2321785.1"/>
    <property type="molecule type" value="Genomic_DNA"/>
</dbReference>
<dbReference type="PANTHER" id="PTHR45925:SF4">
    <property type="entry name" value="ZINC FINGER PROTEIN 217"/>
    <property type="match status" value="1"/>
</dbReference>
<evidence type="ECO:0000256" key="8">
    <source>
        <dbReference type="ARBA" id="ARBA00023125"/>
    </source>
</evidence>
<evidence type="ECO:0000256" key="1">
    <source>
        <dbReference type="ARBA" id="ARBA00004123"/>
    </source>
</evidence>
<feature type="compositionally biased region" description="Basic and acidic residues" evidence="12">
    <location>
        <begin position="343"/>
        <end position="366"/>
    </location>
</feature>
<dbReference type="SMART" id="SM00355">
    <property type="entry name" value="ZnF_C2H2"/>
    <property type="match status" value="6"/>
</dbReference>
<keyword evidence="7" id="KW-0805">Transcription regulation</keyword>
<comment type="similarity">
    <text evidence="2">Belongs to the krueppel C2H2-type zinc-finger protein family.</text>
</comment>
<feature type="domain" description="C2H2-type" evidence="13">
    <location>
        <begin position="368"/>
        <end position="395"/>
    </location>
</feature>
<dbReference type="Pfam" id="PF00096">
    <property type="entry name" value="zf-C2H2"/>
    <property type="match status" value="1"/>
</dbReference>
<dbReference type="FunFam" id="3.30.160.60:FF:001450">
    <property type="entry name" value="zinc finger protein 774"/>
    <property type="match status" value="1"/>
</dbReference>
<feature type="region of interest" description="Disordered" evidence="12">
    <location>
        <begin position="169"/>
        <end position="212"/>
    </location>
</feature>
<evidence type="ECO:0000313" key="15">
    <source>
        <dbReference type="Proteomes" id="UP001295444"/>
    </source>
</evidence>
<feature type="compositionally biased region" description="Polar residues" evidence="12">
    <location>
        <begin position="172"/>
        <end position="209"/>
    </location>
</feature>
<dbReference type="Proteomes" id="UP001295444">
    <property type="component" value="Chromosome 11"/>
</dbReference>
<keyword evidence="3" id="KW-0479">Metal-binding</keyword>
<protein>
    <submittedName>
        <fullName evidence="14">Zinc finger 217</fullName>
    </submittedName>
</protein>
<feature type="compositionally biased region" description="Basic and acidic residues" evidence="12">
    <location>
        <begin position="447"/>
        <end position="465"/>
    </location>
</feature>
<feature type="region of interest" description="Disordered" evidence="12">
    <location>
        <begin position="94"/>
        <end position="118"/>
    </location>
</feature>
<evidence type="ECO:0000256" key="9">
    <source>
        <dbReference type="ARBA" id="ARBA00023163"/>
    </source>
</evidence>
<name>A0AAD1T917_PELCU</name>
<sequence length="834" mass="92400">MPPQPLSKFMDDAEGLGSACKDLNERGCRGENEYPTTSIESDSKAIKCELSPYTGCTSEELESHLAKHKEAYPFHCHICGRRYKKDRFLKNHAITHDGTSKGRKRNRKSKDIKTDQTSLDEPVTINGVVQEQSDKPLTSTFKKCMFCGLFCIKDILGEHCKIHIAKSDATENHSTGPTPEINPTTPPSTSSANGSNQQIPETNNVPFSSDDNKLDKEECEKVRFMGFLNLKPKSSSPKRPKQSVMWVTALDPVVSCQAWQLDTTGKLDDHAKGSKGRQGGKTGGSVIPDRDDAIKKVNLLNGNHESSSMCSESPSVSSDTATIVENEQIQQMLNHGVSVEMSEDTRSEPMQTEKAEEDQNKKKESKSPICNDCGKSFASKSYLRIHLRSHTGEKPYECEMCNYKSAQATSLKYHLRHHHNFKEEDARVKVKQMSKIVSQKSANFLLKESKPDSEEVNTPKEDCKPPMKPYEFLPSLQNTPGDLNPSLGNGDTVRPSFIPNGDVCKALPGQSGSEEMEVTNDLGLHQGSHATSPVNPQSLPLNLSLTTAEYNQKYPATLAFLNINKCQYCNYHTLNPEVLEMHNKLSHKSSLALENGTTYKNTGHYVKKKKRRTGCPAALNGFDILPLQQDGLTANVPTSQPNPLLNQAKRTPALPSVSYLRNIDQENYVLHNIQHNGLLVKTMQYPENNRTTWNGSKNPTNGNTVYKSQNTCSDDKSFTKPMDSNLEPSAEKARSSMTNDLTNFEVAKHLLNSGVSGIPAQEMVPAEHSALTLPSKGLQSALLHGPGDQSSDSGSISPTEDVFNWIFDHKLEVVIGNYIPGTFRNIVNMFVHYK</sequence>
<dbReference type="GO" id="GO:0008270">
    <property type="term" value="F:zinc ion binding"/>
    <property type="evidence" value="ECO:0007669"/>
    <property type="project" value="UniProtKB-KW"/>
</dbReference>
<dbReference type="AlphaFoldDB" id="A0AAD1T917"/>
<dbReference type="GO" id="GO:0005634">
    <property type="term" value="C:nucleus"/>
    <property type="evidence" value="ECO:0007669"/>
    <property type="project" value="UniProtKB-SubCell"/>
</dbReference>
<comment type="subcellular location">
    <subcellularLocation>
        <location evidence="1">Nucleus</location>
    </subcellularLocation>
</comment>
<dbReference type="SUPFAM" id="SSF57667">
    <property type="entry name" value="beta-beta-alpha zinc fingers"/>
    <property type="match status" value="2"/>
</dbReference>
<dbReference type="Gene3D" id="3.30.160.60">
    <property type="entry name" value="Classic Zinc Finger"/>
    <property type="match status" value="3"/>
</dbReference>
<keyword evidence="8" id="KW-0238">DNA-binding</keyword>
<gene>
    <name evidence="14" type="ORF">PECUL_23A040075</name>
</gene>
<dbReference type="GO" id="GO:0000981">
    <property type="term" value="F:DNA-binding transcription factor activity, RNA polymerase II-specific"/>
    <property type="evidence" value="ECO:0007669"/>
    <property type="project" value="TreeGrafter"/>
</dbReference>
<dbReference type="PROSITE" id="PS00028">
    <property type="entry name" value="ZINC_FINGER_C2H2_1"/>
    <property type="match status" value="2"/>
</dbReference>
<keyword evidence="4" id="KW-0677">Repeat</keyword>
<evidence type="ECO:0000256" key="10">
    <source>
        <dbReference type="ARBA" id="ARBA00023242"/>
    </source>
</evidence>
<keyword evidence="6" id="KW-0862">Zinc</keyword>